<evidence type="ECO:0000313" key="5">
    <source>
        <dbReference type="Proteomes" id="UP000002640"/>
    </source>
</evidence>
<accession>G4Z473</accession>
<dbReference type="SMR" id="G4Z473"/>
<proteinExistence type="predicted"/>
<organism evidence="4 5">
    <name type="scientific">Phytophthora sojae (strain P6497)</name>
    <name type="common">Soybean stem and root rot agent</name>
    <name type="synonym">Phytophthora megasperma f. sp. glycines</name>
    <dbReference type="NCBI Taxonomy" id="1094619"/>
    <lineage>
        <taxon>Eukaryota</taxon>
        <taxon>Sar</taxon>
        <taxon>Stramenopiles</taxon>
        <taxon>Oomycota</taxon>
        <taxon>Peronosporomycetes</taxon>
        <taxon>Peronosporales</taxon>
        <taxon>Peronosporaceae</taxon>
        <taxon>Phytophthora</taxon>
    </lineage>
</organism>
<dbReference type="InterPro" id="IPR027806">
    <property type="entry name" value="HARBI1_dom"/>
</dbReference>
<keyword evidence="5" id="KW-1185">Reference proteome</keyword>
<comment type="cofactor">
    <cofactor evidence="1">
        <name>a divalent metal cation</name>
        <dbReference type="ChEBI" id="CHEBI:60240"/>
    </cofactor>
</comment>
<dbReference type="GeneID" id="20652489"/>
<evidence type="ECO:0000259" key="3">
    <source>
        <dbReference type="Pfam" id="PF13359"/>
    </source>
</evidence>
<evidence type="ECO:0000256" key="2">
    <source>
        <dbReference type="ARBA" id="ARBA00022723"/>
    </source>
</evidence>
<reference evidence="4 5" key="1">
    <citation type="journal article" date="2006" name="Science">
        <title>Phytophthora genome sequences uncover evolutionary origins and mechanisms of pathogenesis.</title>
        <authorList>
            <person name="Tyler B.M."/>
            <person name="Tripathy S."/>
            <person name="Zhang X."/>
            <person name="Dehal P."/>
            <person name="Jiang R.H."/>
            <person name="Aerts A."/>
            <person name="Arredondo F.D."/>
            <person name="Baxter L."/>
            <person name="Bensasson D."/>
            <person name="Beynon J.L."/>
            <person name="Chapman J."/>
            <person name="Damasceno C.M."/>
            <person name="Dorrance A.E."/>
            <person name="Dou D."/>
            <person name="Dickerman A.W."/>
            <person name="Dubchak I.L."/>
            <person name="Garbelotto M."/>
            <person name="Gijzen M."/>
            <person name="Gordon S.G."/>
            <person name="Govers F."/>
            <person name="Grunwald N.J."/>
            <person name="Huang W."/>
            <person name="Ivors K.L."/>
            <person name="Jones R.W."/>
            <person name="Kamoun S."/>
            <person name="Krampis K."/>
            <person name="Lamour K.H."/>
            <person name="Lee M.K."/>
            <person name="McDonald W.H."/>
            <person name="Medina M."/>
            <person name="Meijer H.J."/>
            <person name="Nordberg E.K."/>
            <person name="Maclean D.J."/>
            <person name="Ospina-Giraldo M.D."/>
            <person name="Morris P.F."/>
            <person name="Phuntumart V."/>
            <person name="Putnam N.H."/>
            <person name="Rash S."/>
            <person name="Rose J.K."/>
            <person name="Sakihama Y."/>
            <person name="Salamov A.A."/>
            <person name="Savidor A."/>
            <person name="Scheuring C.F."/>
            <person name="Smith B.M."/>
            <person name="Sobral B.W."/>
            <person name="Terry A."/>
            <person name="Torto-Alalibo T.A."/>
            <person name="Win J."/>
            <person name="Xu Z."/>
            <person name="Zhang H."/>
            <person name="Grigoriev I.V."/>
            <person name="Rokhsar D.S."/>
            <person name="Boore J.L."/>
        </authorList>
    </citation>
    <scope>NUCLEOTIDE SEQUENCE [LARGE SCALE GENOMIC DNA]</scope>
    <source>
        <strain evidence="4 5">P6497</strain>
    </source>
</reference>
<feature type="non-terminal residue" evidence="4">
    <location>
        <position position="1"/>
    </location>
</feature>
<sequence>TEFNFRLANQHIDIEHCIGVVKGRFPILSECGVYLLNEDDIIRVCKIQCVCFAQHNMCI</sequence>
<protein>
    <recommendedName>
        <fullName evidence="3">DDE Tnp4 domain-containing protein</fullName>
    </recommendedName>
</protein>
<evidence type="ECO:0000256" key="1">
    <source>
        <dbReference type="ARBA" id="ARBA00001968"/>
    </source>
</evidence>
<dbReference type="GO" id="GO:0046872">
    <property type="term" value="F:metal ion binding"/>
    <property type="evidence" value="ECO:0007669"/>
    <property type="project" value="UniProtKB-KW"/>
</dbReference>
<name>G4Z473_PHYSP</name>
<feature type="domain" description="DDE Tnp4" evidence="3">
    <location>
        <begin position="2"/>
        <end position="56"/>
    </location>
</feature>
<evidence type="ECO:0000313" key="4">
    <source>
        <dbReference type="EMBL" id="EGZ22267.1"/>
    </source>
</evidence>
<keyword evidence="2" id="KW-0479">Metal-binding</keyword>
<dbReference type="KEGG" id="psoj:PHYSODRAFT_435540"/>
<feature type="non-terminal residue" evidence="4">
    <location>
        <position position="59"/>
    </location>
</feature>
<dbReference type="EMBL" id="JH159153">
    <property type="protein sequence ID" value="EGZ22267.1"/>
    <property type="molecule type" value="Genomic_DNA"/>
</dbReference>
<dbReference type="InParanoid" id="G4Z473"/>
<dbReference type="Pfam" id="PF13359">
    <property type="entry name" value="DDE_Tnp_4"/>
    <property type="match status" value="1"/>
</dbReference>
<dbReference type="RefSeq" id="XP_009524984.1">
    <property type="nucleotide sequence ID" value="XM_009526689.1"/>
</dbReference>
<dbReference type="AlphaFoldDB" id="G4Z473"/>
<gene>
    <name evidence="4" type="ORF">PHYSODRAFT_435540</name>
</gene>
<dbReference type="Proteomes" id="UP000002640">
    <property type="component" value="Unassembled WGS sequence"/>
</dbReference>